<dbReference type="InterPro" id="IPR008373">
    <property type="entry name" value="Saposin"/>
</dbReference>
<dbReference type="GO" id="GO:0006665">
    <property type="term" value="P:sphingolipid metabolic process"/>
    <property type="evidence" value="ECO:0007669"/>
    <property type="project" value="InterPro"/>
</dbReference>
<feature type="domain" description="Saposin B-type" evidence="4">
    <location>
        <begin position="574"/>
        <end position="651"/>
    </location>
</feature>
<evidence type="ECO:0000256" key="1">
    <source>
        <dbReference type="ARBA" id="ARBA00023157"/>
    </source>
</evidence>
<comment type="caution">
    <text evidence="5">The sequence shown here is derived from an EMBL/GenBank/DDBJ whole genome shotgun (WGS) entry which is preliminary data.</text>
</comment>
<dbReference type="SUPFAM" id="SSF47862">
    <property type="entry name" value="Saposin"/>
    <property type="match status" value="8"/>
</dbReference>
<dbReference type="InterPro" id="IPR011001">
    <property type="entry name" value="Saposin-like"/>
</dbReference>
<dbReference type="SMART" id="SM00741">
    <property type="entry name" value="SapB"/>
    <property type="match status" value="9"/>
</dbReference>
<dbReference type="InterPro" id="IPR008139">
    <property type="entry name" value="SaposinB_dom"/>
</dbReference>
<keyword evidence="3" id="KW-0732">Signal</keyword>
<dbReference type="PANTHER" id="PTHR11480">
    <property type="entry name" value="SAPOSIN-RELATED"/>
    <property type="match status" value="1"/>
</dbReference>
<dbReference type="Pfam" id="PF05184">
    <property type="entry name" value="SapB_1"/>
    <property type="match status" value="5"/>
</dbReference>
<keyword evidence="1" id="KW-1015">Disulfide bond</keyword>
<accession>A0AA88XSE0</accession>
<dbReference type="Gene3D" id="1.10.225.10">
    <property type="entry name" value="Saposin-like"/>
    <property type="match status" value="9"/>
</dbReference>
<feature type="domain" description="Saposin B-type" evidence="4">
    <location>
        <begin position="223"/>
        <end position="300"/>
    </location>
</feature>
<feature type="domain" description="Saposin B-type" evidence="4">
    <location>
        <begin position="313"/>
        <end position="390"/>
    </location>
</feature>
<evidence type="ECO:0000259" key="4">
    <source>
        <dbReference type="PROSITE" id="PS50015"/>
    </source>
</evidence>
<reference evidence="5" key="1">
    <citation type="submission" date="2019-08" db="EMBL/GenBank/DDBJ databases">
        <title>The improved chromosome-level genome for the pearl oyster Pinctada fucata martensii using PacBio sequencing and Hi-C.</title>
        <authorList>
            <person name="Zheng Z."/>
        </authorList>
    </citation>
    <scope>NUCLEOTIDE SEQUENCE</scope>
    <source>
        <strain evidence="5">ZZ-2019</strain>
        <tissue evidence="5">Adductor muscle</tissue>
    </source>
</reference>
<dbReference type="PRINTS" id="PR01797">
    <property type="entry name" value="SAPOSIN"/>
</dbReference>
<evidence type="ECO:0000313" key="6">
    <source>
        <dbReference type="Proteomes" id="UP001186944"/>
    </source>
</evidence>
<dbReference type="Proteomes" id="UP001186944">
    <property type="component" value="Unassembled WGS sequence"/>
</dbReference>
<proteinExistence type="predicted"/>
<feature type="domain" description="Saposin B-type" evidence="4">
    <location>
        <begin position="426"/>
        <end position="503"/>
    </location>
</feature>
<feature type="signal peptide" evidence="3">
    <location>
        <begin position="1"/>
        <end position="17"/>
    </location>
</feature>
<gene>
    <name evidence="5" type="ORF">FSP39_004851</name>
</gene>
<keyword evidence="2" id="KW-0325">Glycoprotein</keyword>
<dbReference type="EMBL" id="VSWD01000010">
    <property type="protein sequence ID" value="KAK3089587.1"/>
    <property type="molecule type" value="Genomic_DNA"/>
</dbReference>
<feature type="domain" description="Saposin B-type" evidence="4">
    <location>
        <begin position="833"/>
        <end position="913"/>
    </location>
</feature>
<evidence type="ECO:0000313" key="5">
    <source>
        <dbReference type="EMBL" id="KAK3089587.1"/>
    </source>
</evidence>
<sequence>MERIFVVVLALFAVSHAAPRIDKDYLMCEVCHIAVEDMKNLIAENATQGNVESKLEDICNRLTADVDVCLNFVHSNIGKIFGTLTQKMDPEEVCILLDVCPKSERLVIKEPEEIIETHKETSNPKKVDNVVECEICKLLIVELDRYIKNNSSESAINKTVTEFCNKLPSALKTFCLTYEPKMVQALVSGLDPTKACAKVKLCSSEEYDDESERKPFVPSLGNVTLGCEICKLLITEVDSLLQQNKSVIAINTTLYKVCDALPASLKLFCTTYEPQILSTLSQGADPTKACQTIKLCSMDQSKSLKELMVPPLQDAKCEVCEFLVTTIDQFITKNTTKEQINSTVYSLCNILPDAIKATCELFAPQLVQKVEKGLDPEHACIDLKACPNTTDIYYEKEQLPTYIVKNQEEEEDKPAEGELEKLKDVQDTKCDVCEFVCNLIDQFIERNSSASKINSTVYSLCALLPDAVKVTCDLIAPTVVKSLENGLDPGKACAAVKLCPNASEIYYEEQEVPRKIVEKERVISHSLHFSVSQASISHSLHSFCQCTGNISFLTLLLSVSQEIVPEVDHSEDLQDTKCDVCQFLCNLIDQYIAKNSSEATINSTIYSLCNALPDAVKATCDLIAPTVVKDLAKGLDPVKTCTTVKLCSNTRLDIQHETKEVIPEEIIEDEERSETNGVQAGEFCELCEFVVQLVDSYLEKNASSDKINATIMGVCNVLPAELKLFCDEIAPKLVSALIAGIDPVKACTEINLCVNGSFEYMGSLPSLPCDMCIAAIEGGNPMQFNEEVAFRACSKICVEQQHQHIVKKRSVKKFTESIEKEAHVLGKKEHIGEDWECDVCVWLAEAANIFLKDNKTESSIANNLNSLCRFLPQPYDKVCKDTTPTIVKELEHGVDPKKLCIEIMGEDDCKNLTSKKLPSISQSLLDRVRLMGKMTASEECNLCKDVISAIRGDLDQSTESVKKYLEDTCNRMPEPTNEACSSLIDKEYEALFNKIIKKLLDPDSTCHILRVC</sequence>
<dbReference type="GO" id="GO:0005764">
    <property type="term" value="C:lysosome"/>
    <property type="evidence" value="ECO:0007669"/>
    <property type="project" value="InterPro"/>
</dbReference>
<dbReference type="Pfam" id="PF03489">
    <property type="entry name" value="SapB_2"/>
    <property type="match status" value="1"/>
</dbReference>
<dbReference type="InterPro" id="IPR007856">
    <property type="entry name" value="SapB_1"/>
</dbReference>
<feature type="domain" description="Saposin B-type" evidence="4">
    <location>
        <begin position="680"/>
        <end position="757"/>
    </location>
</feature>
<evidence type="ECO:0000256" key="2">
    <source>
        <dbReference type="ARBA" id="ARBA00023180"/>
    </source>
</evidence>
<keyword evidence="6" id="KW-1185">Reference proteome</keyword>
<feature type="domain" description="Saposin B-type" evidence="4">
    <location>
        <begin position="936"/>
        <end position="1012"/>
    </location>
</feature>
<organism evidence="5 6">
    <name type="scientific">Pinctada imbricata</name>
    <name type="common">Atlantic pearl-oyster</name>
    <name type="synonym">Pinctada martensii</name>
    <dbReference type="NCBI Taxonomy" id="66713"/>
    <lineage>
        <taxon>Eukaryota</taxon>
        <taxon>Metazoa</taxon>
        <taxon>Spiralia</taxon>
        <taxon>Lophotrochozoa</taxon>
        <taxon>Mollusca</taxon>
        <taxon>Bivalvia</taxon>
        <taxon>Autobranchia</taxon>
        <taxon>Pteriomorphia</taxon>
        <taxon>Pterioida</taxon>
        <taxon>Pterioidea</taxon>
        <taxon>Pteriidae</taxon>
        <taxon>Pinctada</taxon>
    </lineage>
</organism>
<dbReference type="InterPro" id="IPR051428">
    <property type="entry name" value="Sphingo_Act-Surfact_Prot"/>
</dbReference>
<dbReference type="AlphaFoldDB" id="A0AA88XSE0"/>
<dbReference type="GO" id="GO:0016020">
    <property type="term" value="C:membrane"/>
    <property type="evidence" value="ECO:0007669"/>
    <property type="project" value="GOC"/>
</dbReference>
<dbReference type="InterPro" id="IPR008138">
    <property type="entry name" value="SapB_2"/>
</dbReference>
<name>A0AA88XSE0_PINIB</name>
<protein>
    <recommendedName>
        <fullName evidence="4">Saposin B-type domain-containing protein</fullName>
    </recommendedName>
</protein>
<feature type="domain" description="Saposin B-type" evidence="4">
    <location>
        <begin position="24"/>
        <end position="104"/>
    </location>
</feature>
<feature type="chain" id="PRO_5041743924" description="Saposin B-type domain-containing protein" evidence="3">
    <location>
        <begin position="18"/>
        <end position="1012"/>
    </location>
</feature>
<evidence type="ECO:0000256" key="3">
    <source>
        <dbReference type="SAM" id="SignalP"/>
    </source>
</evidence>
<dbReference type="PROSITE" id="PS50015">
    <property type="entry name" value="SAP_B"/>
    <property type="match status" value="9"/>
</dbReference>
<feature type="domain" description="Saposin B-type" evidence="4">
    <location>
        <begin position="129"/>
        <end position="206"/>
    </location>
</feature>